<organism evidence="3 4">
    <name type="scientific">Fluviispira multicolorata</name>
    <dbReference type="NCBI Taxonomy" id="2654512"/>
    <lineage>
        <taxon>Bacteria</taxon>
        <taxon>Pseudomonadati</taxon>
        <taxon>Bdellovibrionota</taxon>
        <taxon>Oligoflexia</taxon>
        <taxon>Silvanigrellales</taxon>
        <taxon>Silvanigrellaceae</taxon>
        <taxon>Fluviispira</taxon>
    </lineage>
</organism>
<dbReference type="EMBL" id="WFLN01000004">
    <property type="protein sequence ID" value="KAB8033420.1"/>
    <property type="molecule type" value="Genomic_DNA"/>
</dbReference>
<comment type="caution">
    <text evidence="3">The sequence shown here is derived from an EMBL/GenBank/DDBJ whole genome shotgun (WGS) entry which is preliminary data.</text>
</comment>
<evidence type="ECO:0000256" key="1">
    <source>
        <dbReference type="SAM" id="Phobius"/>
    </source>
</evidence>
<keyword evidence="1" id="KW-0472">Membrane</keyword>
<evidence type="ECO:0000313" key="3">
    <source>
        <dbReference type="EMBL" id="KAB8033420.1"/>
    </source>
</evidence>
<gene>
    <name evidence="3" type="ORF">GCL57_01590</name>
</gene>
<feature type="transmembrane region" description="Helical" evidence="1">
    <location>
        <begin position="21"/>
        <end position="40"/>
    </location>
</feature>
<keyword evidence="4" id="KW-1185">Reference proteome</keyword>
<evidence type="ECO:0000313" key="4">
    <source>
        <dbReference type="Proteomes" id="UP000442694"/>
    </source>
</evidence>
<evidence type="ECO:0000259" key="2">
    <source>
        <dbReference type="SMART" id="SM00014"/>
    </source>
</evidence>
<dbReference type="RefSeq" id="WP_152211506.1">
    <property type="nucleotide sequence ID" value="NZ_WFLN01000004.1"/>
</dbReference>
<dbReference type="Pfam" id="PF01569">
    <property type="entry name" value="PAP2"/>
    <property type="match status" value="1"/>
</dbReference>
<dbReference type="Gene3D" id="1.20.144.10">
    <property type="entry name" value="Phosphatidic acid phosphatase type 2/haloperoxidase"/>
    <property type="match status" value="1"/>
</dbReference>
<feature type="transmembrane region" description="Helical" evidence="1">
    <location>
        <begin position="139"/>
        <end position="158"/>
    </location>
</feature>
<dbReference type="SUPFAM" id="SSF48317">
    <property type="entry name" value="Acid phosphatase/Vanadium-dependent haloperoxidase"/>
    <property type="match status" value="1"/>
</dbReference>
<keyword evidence="1" id="KW-0812">Transmembrane</keyword>
<dbReference type="SMART" id="SM00014">
    <property type="entry name" value="acidPPc"/>
    <property type="match status" value="1"/>
</dbReference>
<proteinExistence type="predicted"/>
<feature type="transmembrane region" description="Helical" evidence="1">
    <location>
        <begin position="164"/>
        <end position="182"/>
    </location>
</feature>
<keyword evidence="1" id="KW-1133">Transmembrane helix</keyword>
<dbReference type="AlphaFoldDB" id="A0A833JEV9"/>
<accession>A0A833JEV9</accession>
<protein>
    <submittedName>
        <fullName evidence="3">Phosphatase PAP2 family protein</fullName>
    </submittedName>
</protein>
<dbReference type="Proteomes" id="UP000442694">
    <property type="component" value="Unassembled WGS sequence"/>
</dbReference>
<feature type="transmembrane region" description="Helical" evidence="1">
    <location>
        <begin position="46"/>
        <end position="69"/>
    </location>
</feature>
<reference evidence="3 4" key="1">
    <citation type="submission" date="2019-10" db="EMBL/GenBank/DDBJ databases">
        <title>New genus of Silvanigrellaceae.</title>
        <authorList>
            <person name="Pitt A."/>
            <person name="Hahn M.W."/>
        </authorList>
    </citation>
    <scope>NUCLEOTIDE SEQUENCE [LARGE SCALE GENOMIC DNA]</scope>
    <source>
        <strain evidence="3 4">33A1-SZDP</strain>
    </source>
</reference>
<sequence>MSPLVNKSKKIINKSTSHNTNVTFFFCLSLVILINVFLNYKEPFETWIEIVGTIFQIAIPMYALVPVLWKKDKVGALQMIKVLIFVVGITWAFKLGLSNVFGIDDTRPRGGSMSFPSGHTAGAFSGAVFLALRYGLKYAIIAVPLAAFVGFSRIYSFAHWPTDVIAAVILCCLGGLIFVKPLKKRK</sequence>
<feature type="transmembrane region" description="Helical" evidence="1">
    <location>
        <begin position="113"/>
        <end position="132"/>
    </location>
</feature>
<feature type="domain" description="Phosphatidic acid phosphatase type 2/haloperoxidase" evidence="2">
    <location>
        <begin position="80"/>
        <end position="179"/>
    </location>
</feature>
<dbReference type="CDD" id="cd03394">
    <property type="entry name" value="PAP2_like_5"/>
    <property type="match status" value="1"/>
</dbReference>
<feature type="transmembrane region" description="Helical" evidence="1">
    <location>
        <begin position="76"/>
        <end position="93"/>
    </location>
</feature>
<dbReference type="InterPro" id="IPR036938">
    <property type="entry name" value="PAP2/HPO_sf"/>
</dbReference>
<name>A0A833JEV9_9BACT</name>
<dbReference type="InterPro" id="IPR000326">
    <property type="entry name" value="PAP2/HPO"/>
</dbReference>